<dbReference type="PANTHER" id="PTHR43537:SF5">
    <property type="entry name" value="UXU OPERON TRANSCRIPTIONAL REGULATOR"/>
    <property type="match status" value="1"/>
</dbReference>
<evidence type="ECO:0000256" key="1">
    <source>
        <dbReference type="ARBA" id="ARBA00023015"/>
    </source>
</evidence>
<evidence type="ECO:0000256" key="2">
    <source>
        <dbReference type="ARBA" id="ARBA00023125"/>
    </source>
</evidence>
<keyword evidence="1" id="KW-0805">Transcription regulation</keyword>
<dbReference type="InterPro" id="IPR036388">
    <property type="entry name" value="WH-like_DNA-bd_sf"/>
</dbReference>
<proteinExistence type="predicted"/>
<dbReference type="InterPro" id="IPR000524">
    <property type="entry name" value="Tscrpt_reg_HTH_GntR"/>
</dbReference>
<dbReference type="Proteomes" id="UP000254575">
    <property type="component" value="Unassembled WGS sequence"/>
</dbReference>
<evidence type="ECO:0000313" key="6">
    <source>
        <dbReference type="Proteomes" id="UP000254575"/>
    </source>
</evidence>
<dbReference type="CDD" id="cd07377">
    <property type="entry name" value="WHTH_GntR"/>
    <property type="match status" value="1"/>
</dbReference>
<organism evidence="5 6">
    <name type="scientific">Suttonella indologenes</name>
    <dbReference type="NCBI Taxonomy" id="13276"/>
    <lineage>
        <taxon>Bacteria</taxon>
        <taxon>Pseudomonadati</taxon>
        <taxon>Pseudomonadota</taxon>
        <taxon>Gammaproteobacteria</taxon>
        <taxon>Cardiobacteriales</taxon>
        <taxon>Cardiobacteriaceae</taxon>
        <taxon>Suttonella</taxon>
    </lineage>
</organism>
<dbReference type="PRINTS" id="PR00035">
    <property type="entry name" value="HTHGNTR"/>
</dbReference>
<dbReference type="GO" id="GO:0003700">
    <property type="term" value="F:DNA-binding transcription factor activity"/>
    <property type="evidence" value="ECO:0007669"/>
    <property type="project" value="InterPro"/>
</dbReference>
<dbReference type="InterPro" id="IPR036390">
    <property type="entry name" value="WH_DNA-bd_sf"/>
</dbReference>
<dbReference type="InterPro" id="IPR008920">
    <property type="entry name" value="TF_FadR/GntR_C"/>
</dbReference>
<dbReference type="SUPFAM" id="SSF48008">
    <property type="entry name" value="GntR ligand-binding domain-like"/>
    <property type="match status" value="1"/>
</dbReference>
<evidence type="ECO:0000259" key="4">
    <source>
        <dbReference type="PROSITE" id="PS50949"/>
    </source>
</evidence>
<reference evidence="5 6" key="1">
    <citation type="submission" date="2018-06" db="EMBL/GenBank/DDBJ databases">
        <authorList>
            <consortium name="Pathogen Informatics"/>
            <person name="Doyle S."/>
        </authorList>
    </citation>
    <scope>NUCLEOTIDE SEQUENCE [LARGE SCALE GENOMIC DNA]</scope>
    <source>
        <strain evidence="5 6">NCTC10717</strain>
    </source>
</reference>
<keyword evidence="3" id="KW-0804">Transcription</keyword>
<protein>
    <submittedName>
        <fullName evidence="5">L-lactate utilization operon repressor</fullName>
    </submittedName>
</protein>
<dbReference type="Gene3D" id="1.10.10.10">
    <property type="entry name" value="Winged helix-like DNA-binding domain superfamily/Winged helix DNA-binding domain"/>
    <property type="match status" value="1"/>
</dbReference>
<dbReference type="Pfam" id="PF07729">
    <property type="entry name" value="FCD"/>
    <property type="match status" value="1"/>
</dbReference>
<accession>A0A380MJ70</accession>
<dbReference type="SMART" id="SM00895">
    <property type="entry name" value="FCD"/>
    <property type="match status" value="1"/>
</dbReference>
<dbReference type="AlphaFoldDB" id="A0A380MJ70"/>
<dbReference type="GO" id="GO:0003677">
    <property type="term" value="F:DNA binding"/>
    <property type="evidence" value="ECO:0007669"/>
    <property type="project" value="UniProtKB-KW"/>
</dbReference>
<dbReference type="RefSeq" id="WP_115217861.1">
    <property type="nucleotide sequence ID" value="NZ_UHIA01000003.1"/>
</dbReference>
<gene>
    <name evidence="5" type="primary">lutR</name>
    <name evidence="5" type="ORF">NCTC10717_00582</name>
</gene>
<name>A0A380MJ70_9GAMM</name>
<evidence type="ECO:0000256" key="3">
    <source>
        <dbReference type="ARBA" id="ARBA00023163"/>
    </source>
</evidence>
<dbReference type="PROSITE" id="PS50949">
    <property type="entry name" value="HTH_GNTR"/>
    <property type="match status" value="1"/>
</dbReference>
<keyword evidence="2" id="KW-0238">DNA-binding</keyword>
<dbReference type="Gene3D" id="1.20.120.530">
    <property type="entry name" value="GntR ligand-binding domain-like"/>
    <property type="match status" value="1"/>
</dbReference>
<evidence type="ECO:0000313" key="5">
    <source>
        <dbReference type="EMBL" id="SUO92494.1"/>
    </source>
</evidence>
<dbReference type="OrthoDB" id="5450856at2"/>
<dbReference type="InterPro" id="IPR011711">
    <property type="entry name" value="GntR_C"/>
</dbReference>
<keyword evidence="6" id="KW-1185">Reference proteome</keyword>
<feature type="domain" description="HTH gntR-type" evidence="4">
    <location>
        <begin position="1"/>
        <end position="69"/>
    </location>
</feature>
<sequence>MRLYKNIARQLKENIRQGIYPVGSALPPERELAKQLNVSRTSIREAVIALEIQGWVQVKLGSGIYVQMAEEEKIPHIQTATDPDIAPYLNEEEEISPFSLLHARLLIEPEAAALAAENMSEQDLSQIQDAYLLNVRDNFDGSTIHIGDRLFHIRIAEASGNDAYAAILRIFLGHGYGAMFSRLQHFFTPQDMPLRSQAEHLAILIALQKRNPNEAREAMRLHIQNVIDTFLFNQKRFQKDEENS</sequence>
<dbReference type="Pfam" id="PF00392">
    <property type="entry name" value="GntR"/>
    <property type="match status" value="1"/>
</dbReference>
<dbReference type="PANTHER" id="PTHR43537">
    <property type="entry name" value="TRANSCRIPTIONAL REGULATOR, GNTR FAMILY"/>
    <property type="match status" value="1"/>
</dbReference>
<dbReference type="SUPFAM" id="SSF46785">
    <property type="entry name" value="Winged helix' DNA-binding domain"/>
    <property type="match status" value="1"/>
</dbReference>
<dbReference type="SMART" id="SM00345">
    <property type="entry name" value="HTH_GNTR"/>
    <property type="match status" value="1"/>
</dbReference>
<dbReference type="EMBL" id="UHIA01000003">
    <property type="protein sequence ID" value="SUO92494.1"/>
    <property type="molecule type" value="Genomic_DNA"/>
</dbReference>